<keyword evidence="9" id="KW-0234">DNA repair</keyword>
<evidence type="ECO:0000256" key="10">
    <source>
        <dbReference type="ARBA" id="ARBA00023239"/>
    </source>
</evidence>
<dbReference type="InterPro" id="IPR036134">
    <property type="entry name" value="Crypto/Photolyase_FAD-like_sf"/>
</dbReference>
<dbReference type="GO" id="GO:0000719">
    <property type="term" value="P:photoreactive repair"/>
    <property type="evidence" value="ECO:0007669"/>
    <property type="project" value="TreeGrafter"/>
</dbReference>
<name>A0A918KX79_9DEIO</name>
<dbReference type="EMBL" id="BMQL01000089">
    <property type="protein sequence ID" value="GGR38850.1"/>
    <property type="molecule type" value="Genomic_DNA"/>
</dbReference>
<dbReference type="Proteomes" id="UP000603865">
    <property type="component" value="Unassembled WGS sequence"/>
</dbReference>
<dbReference type="InterPro" id="IPR052219">
    <property type="entry name" value="Photolyase_Class-2"/>
</dbReference>
<dbReference type="FunFam" id="1.10.579.10:FF:000002">
    <property type="entry name" value="Deoxyribodipyrimidine photolyase"/>
    <property type="match status" value="1"/>
</dbReference>
<keyword evidence="6" id="KW-0227">DNA damage</keyword>
<dbReference type="InterPro" id="IPR006050">
    <property type="entry name" value="DNA_photolyase_N"/>
</dbReference>
<dbReference type="AlphaFoldDB" id="A0A918KX79"/>
<comment type="cofactor">
    <cofactor evidence="1">
        <name>FAD</name>
        <dbReference type="ChEBI" id="CHEBI:57692"/>
    </cofactor>
</comment>
<evidence type="ECO:0000256" key="5">
    <source>
        <dbReference type="ARBA" id="ARBA00022630"/>
    </source>
</evidence>
<accession>A0A918KX79</accession>
<keyword evidence="8" id="KW-0238">DNA-binding</keyword>
<dbReference type="InterPro" id="IPR014729">
    <property type="entry name" value="Rossmann-like_a/b/a_fold"/>
</dbReference>
<evidence type="ECO:0000256" key="3">
    <source>
        <dbReference type="ARBA" id="ARBA00013149"/>
    </source>
</evidence>
<keyword evidence="15" id="KW-1185">Reference proteome</keyword>
<evidence type="ECO:0000313" key="14">
    <source>
        <dbReference type="EMBL" id="GGR38850.1"/>
    </source>
</evidence>
<dbReference type="Gene3D" id="3.40.50.620">
    <property type="entry name" value="HUPs"/>
    <property type="match status" value="1"/>
</dbReference>
<dbReference type="PANTHER" id="PTHR10211">
    <property type="entry name" value="DEOXYRIBODIPYRIMIDINE PHOTOLYASE"/>
    <property type="match status" value="1"/>
</dbReference>
<evidence type="ECO:0000256" key="7">
    <source>
        <dbReference type="ARBA" id="ARBA00022827"/>
    </source>
</evidence>
<reference evidence="14" key="1">
    <citation type="journal article" date="2014" name="Int. J. Syst. Evol. Microbiol.">
        <title>Complete genome sequence of Corynebacterium casei LMG S-19264T (=DSM 44701T), isolated from a smear-ripened cheese.</title>
        <authorList>
            <consortium name="US DOE Joint Genome Institute (JGI-PGF)"/>
            <person name="Walter F."/>
            <person name="Albersmeier A."/>
            <person name="Kalinowski J."/>
            <person name="Ruckert C."/>
        </authorList>
    </citation>
    <scope>NUCLEOTIDE SEQUENCE</scope>
    <source>
        <strain evidence="14">JCM 31311</strain>
    </source>
</reference>
<sequence length="466" mass="52660">MFSPVQPERLSALRPGDPRPGQYVLYWMQASVRGAGNHALEHALSQANALGLPLLTVFGLTPTYPSANARHYQFLLEGLAAAAATLQQRGLSFRIGLTPHHGPPQAPLALAEQAALLITDRGYLRTSRTWRQWLSEQLTLHHPDLPFLQVEAEAVVPVHSASSKQEYAARTLRPKLRRLLPTFLVPLLEGHPQHTLDAVPSPPALTWLDVTTLDDPAALIRTFGVEGVPPVAAYRGGLTEARKRLRVFLQRLERYEADRNDPTVDDSSQLSAYLHYGHISPVEIALALQDTSGAGVEAYLDELIVQRELNFNFCEYREDYDRYSAVPAWAQATLKEHQQDLRTYIYARAELEAATTHDVYWNAAQREMTQTGRMSNYLRMYWGKKVLEWTPDPADAFDTLVYLNDKYELDGRDPNSYGNIAWIFGLHDRPWIRRPIFGMVRYMAASGLKQKFDIKAYVRKWGDAGS</sequence>
<dbReference type="GO" id="GO:0003677">
    <property type="term" value="F:DNA binding"/>
    <property type="evidence" value="ECO:0007669"/>
    <property type="project" value="UniProtKB-KW"/>
</dbReference>
<comment type="caution">
    <text evidence="14">The sequence shown here is derived from an EMBL/GenBank/DDBJ whole genome shotgun (WGS) entry which is preliminary data.</text>
</comment>
<proteinExistence type="inferred from homology"/>
<evidence type="ECO:0000256" key="11">
    <source>
        <dbReference type="ARBA" id="ARBA00031671"/>
    </source>
</evidence>
<keyword evidence="5" id="KW-0285">Flavoprotein</keyword>
<dbReference type="SUPFAM" id="SSF52425">
    <property type="entry name" value="Cryptochrome/photolyase, N-terminal domain"/>
    <property type="match status" value="1"/>
</dbReference>
<keyword evidence="7" id="KW-0274">FAD</keyword>
<dbReference type="PANTHER" id="PTHR10211:SF0">
    <property type="entry name" value="DEOXYRIBODIPYRIMIDINE PHOTO-LYASE"/>
    <property type="match status" value="1"/>
</dbReference>
<dbReference type="InterPro" id="IPR036155">
    <property type="entry name" value="Crypto/Photolyase_N_sf"/>
</dbReference>
<evidence type="ECO:0000313" key="15">
    <source>
        <dbReference type="Proteomes" id="UP000603865"/>
    </source>
</evidence>
<evidence type="ECO:0000256" key="12">
    <source>
        <dbReference type="ARBA" id="ARBA00033999"/>
    </source>
</evidence>
<dbReference type="SUPFAM" id="SSF48173">
    <property type="entry name" value="Cryptochrome/photolyase FAD-binding domain"/>
    <property type="match status" value="1"/>
</dbReference>
<evidence type="ECO:0000256" key="1">
    <source>
        <dbReference type="ARBA" id="ARBA00001974"/>
    </source>
</evidence>
<keyword evidence="10" id="KW-0456">Lyase</keyword>
<evidence type="ECO:0000256" key="6">
    <source>
        <dbReference type="ARBA" id="ARBA00022763"/>
    </source>
</evidence>
<dbReference type="PROSITE" id="PS51645">
    <property type="entry name" value="PHR_CRY_ALPHA_BETA"/>
    <property type="match status" value="1"/>
</dbReference>
<dbReference type="Gene3D" id="1.25.40.80">
    <property type="match status" value="1"/>
</dbReference>
<comment type="similarity">
    <text evidence="2">Belongs to the DNA photolyase class-2 family.</text>
</comment>
<evidence type="ECO:0000259" key="13">
    <source>
        <dbReference type="PROSITE" id="PS51645"/>
    </source>
</evidence>
<evidence type="ECO:0000256" key="2">
    <source>
        <dbReference type="ARBA" id="ARBA00006409"/>
    </source>
</evidence>
<evidence type="ECO:0000256" key="4">
    <source>
        <dbReference type="ARBA" id="ARBA00014046"/>
    </source>
</evidence>
<dbReference type="EC" id="4.1.99.3" evidence="3"/>
<comment type="catalytic activity">
    <reaction evidence="12">
        <text>cyclobutadipyrimidine (in DNA) = 2 pyrimidine residues (in DNA).</text>
        <dbReference type="EC" id="4.1.99.3"/>
    </reaction>
</comment>
<evidence type="ECO:0000256" key="9">
    <source>
        <dbReference type="ARBA" id="ARBA00023204"/>
    </source>
</evidence>
<protein>
    <recommendedName>
        <fullName evidence="4">Deoxyribodipyrimidine photo-lyase</fullName>
        <ecNumber evidence="3">4.1.99.3</ecNumber>
    </recommendedName>
    <alternativeName>
        <fullName evidence="11">DNA photolyase</fullName>
    </alternativeName>
</protein>
<dbReference type="Pfam" id="PF00875">
    <property type="entry name" value="DNA_photolyase"/>
    <property type="match status" value="1"/>
</dbReference>
<gene>
    <name evidence="14" type="ORF">GCM10008957_54840</name>
</gene>
<reference evidence="14" key="2">
    <citation type="submission" date="2020-09" db="EMBL/GenBank/DDBJ databases">
        <authorList>
            <person name="Sun Q."/>
            <person name="Ohkuma M."/>
        </authorList>
    </citation>
    <scope>NUCLEOTIDE SEQUENCE</scope>
    <source>
        <strain evidence="14">JCM 31311</strain>
    </source>
</reference>
<dbReference type="GO" id="GO:0003904">
    <property type="term" value="F:deoxyribodipyrimidine photo-lyase activity"/>
    <property type="evidence" value="ECO:0007669"/>
    <property type="project" value="UniProtKB-EC"/>
</dbReference>
<dbReference type="RefSeq" id="WP_189093712.1">
    <property type="nucleotide sequence ID" value="NZ_BMQL01000089.1"/>
</dbReference>
<organism evidence="14 15">
    <name type="scientific">Deinococcus ruber</name>
    <dbReference type="NCBI Taxonomy" id="1848197"/>
    <lineage>
        <taxon>Bacteria</taxon>
        <taxon>Thermotogati</taxon>
        <taxon>Deinococcota</taxon>
        <taxon>Deinococci</taxon>
        <taxon>Deinococcales</taxon>
        <taxon>Deinococcaceae</taxon>
        <taxon>Deinococcus</taxon>
    </lineage>
</organism>
<evidence type="ECO:0000256" key="8">
    <source>
        <dbReference type="ARBA" id="ARBA00023125"/>
    </source>
</evidence>
<dbReference type="Gene3D" id="1.10.579.10">
    <property type="entry name" value="DNA Cyclobutane Dipyrimidine Photolyase, subunit A, domain 3"/>
    <property type="match status" value="1"/>
</dbReference>
<feature type="domain" description="Photolyase/cryptochrome alpha/beta" evidence="13">
    <location>
        <begin position="22"/>
        <end position="158"/>
    </location>
</feature>